<accession>A0A9D2KPZ5</accession>
<gene>
    <name evidence="1" type="ORF">H9784_02590</name>
</gene>
<evidence type="ECO:0000313" key="1">
    <source>
        <dbReference type="EMBL" id="HJA78448.1"/>
    </source>
</evidence>
<reference evidence="1" key="1">
    <citation type="journal article" date="2021" name="PeerJ">
        <title>Extensive microbial diversity within the chicken gut microbiome revealed by metagenomics and culture.</title>
        <authorList>
            <person name="Gilroy R."/>
            <person name="Ravi A."/>
            <person name="Getino M."/>
            <person name="Pursley I."/>
            <person name="Horton D.L."/>
            <person name="Alikhan N.F."/>
            <person name="Baker D."/>
            <person name="Gharbi K."/>
            <person name="Hall N."/>
            <person name="Watson M."/>
            <person name="Adriaenssens E.M."/>
            <person name="Foster-Nyarko E."/>
            <person name="Jarju S."/>
            <person name="Secka A."/>
            <person name="Antonio M."/>
            <person name="Oren A."/>
            <person name="Chaudhuri R.R."/>
            <person name="La Ragione R."/>
            <person name="Hildebrand F."/>
            <person name="Pallen M.J."/>
        </authorList>
    </citation>
    <scope>NUCLEOTIDE SEQUENCE</scope>
    <source>
        <strain evidence="1">5032</strain>
    </source>
</reference>
<protein>
    <submittedName>
        <fullName evidence="1">Uncharacterized protein</fullName>
    </submittedName>
</protein>
<dbReference type="EMBL" id="DWZD01000018">
    <property type="protein sequence ID" value="HJA78448.1"/>
    <property type="molecule type" value="Genomic_DNA"/>
</dbReference>
<name>A0A9D2KPZ5_9BACT</name>
<reference evidence="1" key="2">
    <citation type="submission" date="2021-04" db="EMBL/GenBank/DDBJ databases">
        <authorList>
            <person name="Gilroy R."/>
        </authorList>
    </citation>
    <scope>NUCLEOTIDE SEQUENCE</scope>
    <source>
        <strain evidence="1">5032</strain>
    </source>
</reference>
<proteinExistence type="predicted"/>
<evidence type="ECO:0000313" key="2">
    <source>
        <dbReference type="Proteomes" id="UP000823821"/>
    </source>
</evidence>
<sequence length="93" mass="10731">MSASHDKQRLAALDELFYQVNFYRHGKDVRELFEFINKFPQLAPFNAFLLHVQKPGSQYVATATEWRQNFTPHQARGATARHSPALRAGALRF</sequence>
<dbReference type="AlphaFoldDB" id="A0A9D2KPZ5"/>
<dbReference type="Proteomes" id="UP000823821">
    <property type="component" value="Unassembled WGS sequence"/>
</dbReference>
<organism evidence="1 2">
    <name type="scientific">Candidatus Desulfovibrio intestinavium</name>
    <dbReference type="NCBI Taxonomy" id="2838534"/>
    <lineage>
        <taxon>Bacteria</taxon>
        <taxon>Pseudomonadati</taxon>
        <taxon>Thermodesulfobacteriota</taxon>
        <taxon>Desulfovibrionia</taxon>
        <taxon>Desulfovibrionales</taxon>
        <taxon>Desulfovibrionaceae</taxon>
        <taxon>Desulfovibrio</taxon>
    </lineage>
</organism>
<comment type="caution">
    <text evidence="1">The sequence shown here is derived from an EMBL/GenBank/DDBJ whole genome shotgun (WGS) entry which is preliminary data.</text>
</comment>